<dbReference type="GO" id="GO:0016020">
    <property type="term" value="C:membrane"/>
    <property type="evidence" value="ECO:0007669"/>
    <property type="project" value="UniProtKB-SubCell"/>
</dbReference>
<evidence type="ECO:0000256" key="4">
    <source>
        <dbReference type="ARBA" id="ARBA00022670"/>
    </source>
</evidence>
<gene>
    <name evidence="15" type="ORF">OMP40_04590</name>
</gene>
<feature type="domain" description="Peptidase M50" evidence="14">
    <location>
        <begin position="211"/>
        <end position="246"/>
    </location>
</feature>
<evidence type="ECO:0000256" key="12">
    <source>
        <dbReference type="SAM" id="MobiDB-lite"/>
    </source>
</evidence>
<evidence type="ECO:0000256" key="11">
    <source>
        <dbReference type="ARBA" id="ARBA00023136"/>
    </source>
</evidence>
<evidence type="ECO:0000256" key="3">
    <source>
        <dbReference type="ARBA" id="ARBA00007931"/>
    </source>
</evidence>
<feature type="compositionally biased region" description="Pro residues" evidence="12">
    <location>
        <begin position="46"/>
        <end position="60"/>
    </location>
</feature>
<dbReference type="GO" id="GO:0008237">
    <property type="term" value="F:metallopeptidase activity"/>
    <property type="evidence" value="ECO:0007669"/>
    <property type="project" value="UniProtKB-KW"/>
</dbReference>
<feature type="transmembrane region" description="Helical" evidence="13">
    <location>
        <begin position="215"/>
        <end position="234"/>
    </location>
</feature>
<evidence type="ECO:0000256" key="10">
    <source>
        <dbReference type="ARBA" id="ARBA00023049"/>
    </source>
</evidence>
<sequence length="427" mass="47271">MPNDGREHETKLDDRRSANGEQDRLTSLADGADSGRPQAHSTGSGLPPPKPIDPNAPPVSPTNGDAERIGGPEDEGGKRKGGGGTWTALGAVLAFLLGKGKAALLLFLKFGKPLISMAITVGAYALLYPWSFAFGLVALIFVHEMGHVWVAKRKGLPVTAPLFIPFLGAAIMMKRNPKDAATEADIALGGPYLGTAAAFVCYGIGVYTDSAVWHMLAYVGFFLNLFNLVPVRPLDGGRIASAVNRWIWLAGVVIGPFVIWYTHSVIFILIWVWFLFTTYRKFKAKRGEGPVHFAEGVYRAKADPALPEWYYRGAHHLRELPYTAYCKLDGQHVVEFEWEALSFKGELPIDQAILVRRVYAHQLEGPDEEQNLTLKVRVEGNVYEPDNYYEVKSRDRWRIGGLYVGLIVVLVYMMWVIQEAGWTNPAQ</sequence>
<keyword evidence="7" id="KW-0378">Hydrolase</keyword>
<dbReference type="PANTHER" id="PTHR39188:SF3">
    <property type="entry name" value="STAGE IV SPORULATION PROTEIN FB"/>
    <property type="match status" value="1"/>
</dbReference>
<evidence type="ECO:0000256" key="9">
    <source>
        <dbReference type="ARBA" id="ARBA00022989"/>
    </source>
</evidence>
<evidence type="ECO:0000256" key="7">
    <source>
        <dbReference type="ARBA" id="ARBA00022801"/>
    </source>
</evidence>
<evidence type="ECO:0000259" key="14">
    <source>
        <dbReference type="Pfam" id="PF02163"/>
    </source>
</evidence>
<feature type="transmembrane region" description="Helical" evidence="13">
    <location>
        <begin position="399"/>
        <end position="417"/>
    </location>
</feature>
<evidence type="ECO:0000256" key="2">
    <source>
        <dbReference type="ARBA" id="ARBA00004141"/>
    </source>
</evidence>
<keyword evidence="10" id="KW-0482">Metalloprotease</keyword>
<organism evidence="15 16">
    <name type="scientific">Cohnella rhizosphaerae</name>
    <dbReference type="NCBI Taxonomy" id="1457232"/>
    <lineage>
        <taxon>Bacteria</taxon>
        <taxon>Bacillati</taxon>
        <taxon>Bacillota</taxon>
        <taxon>Bacilli</taxon>
        <taxon>Bacillales</taxon>
        <taxon>Paenibacillaceae</taxon>
        <taxon>Cohnella</taxon>
    </lineage>
</organism>
<keyword evidence="16" id="KW-1185">Reference proteome</keyword>
<feature type="transmembrane region" description="Helical" evidence="13">
    <location>
        <begin position="86"/>
        <end position="108"/>
    </location>
</feature>
<dbReference type="RefSeq" id="WP_277529795.1">
    <property type="nucleotide sequence ID" value="NZ_JAPDIA010000002.1"/>
</dbReference>
<evidence type="ECO:0000256" key="5">
    <source>
        <dbReference type="ARBA" id="ARBA00022692"/>
    </source>
</evidence>
<keyword evidence="11 13" id="KW-0472">Membrane</keyword>
<dbReference type="EMBL" id="JAPDIA010000002">
    <property type="protein sequence ID" value="MDG0808747.1"/>
    <property type="molecule type" value="Genomic_DNA"/>
</dbReference>
<accession>A0A9X4KVD3</accession>
<dbReference type="PANTHER" id="PTHR39188">
    <property type="entry name" value="MEMBRANE-ASSOCIATED ZINC METALLOPROTEASE M50B"/>
    <property type="match status" value="1"/>
</dbReference>
<keyword evidence="8" id="KW-0862">Zinc</keyword>
<evidence type="ECO:0000256" key="8">
    <source>
        <dbReference type="ARBA" id="ARBA00022833"/>
    </source>
</evidence>
<keyword evidence="6" id="KW-0479">Metal-binding</keyword>
<feature type="domain" description="Peptidase M50" evidence="14">
    <location>
        <begin position="132"/>
        <end position="207"/>
    </location>
</feature>
<feature type="compositionally biased region" description="Basic and acidic residues" evidence="12">
    <location>
        <begin position="1"/>
        <end position="24"/>
    </location>
</feature>
<comment type="cofactor">
    <cofactor evidence="1">
        <name>Zn(2+)</name>
        <dbReference type="ChEBI" id="CHEBI:29105"/>
    </cofactor>
</comment>
<dbReference type="InterPro" id="IPR008915">
    <property type="entry name" value="Peptidase_M50"/>
</dbReference>
<feature type="transmembrane region" description="Helical" evidence="13">
    <location>
        <begin position="155"/>
        <end position="174"/>
    </location>
</feature>
<comment type="subcellular location">
    <subcellularLocation>
        <location evidence="2">Membrane</location>
        <topology evidence="2">Multi-pass membrane protein</topology>
    </subcellularLocation>
</comment>
<protein>
    <submittedName>
        <fullName evidence="15">Site-2 protease family protein</fullName>
    </submittedName>
</protein>
<dbReference type="Proteomes" id="UP001153404">
    <property type="component" value="Unassembled WGS sequence"/>
</dbReference>
<feature type="transmembrane region" description="Helical" evidence="13">
    <location>
        <begin position="114"/>
        <end position="143"/>
    </location>
</feature>
<dbReference type="GO" id="GO:0006508">
    <property type="term" value="P:proteolysis"/>
    <property type="evidence" value="ECO:0007669"/>
    <property type="project" value="UniProtKB-KW"/>
</dbReference>
<feature type="region of interest" description="Disordered" evidence="12">
    <location>
        <begin position="1"/>
        <end position="82"/>
    </location>
</feature>
<evidence type="ECO:0000256" key="1">
    <source>
        <dbReference type="ARBA" id="ARBA00001947"/>
    </source>
</evidence>
<dbReference type="GO" id="GO:0046872">
    <property type="term" value="F:metal ion binding"/>
    <property type="evidence" value="ECO:0007669"/>
    <property type="project" value="UniProtKB-KW"/>
</dbReference>
<evidence type="ECO:0000256" key="13">
    <source>
        <dbReference type="SAM" id="Phobius"/>
    </source>
</evidence>
<evidence type="ECO:0000313" key="16">
    <source>
        <dbReference type="Proteomes" id="UP001153404"/>
    </source>
</evidence>
<feature type="transmembrane region" description="Helical" evidence="13">
    <location>
        <begin position="186"/>
        <end position="208"/>
    </location>
</feature>
<keyword evidence="4 15" id="KW-0645">Protease</keyword>
<dbReference type="AlphaFoldDB" id="A0A9X4KVD3"/>
<feature type="compositionally biased region" description="Basic and acidic residues" evidence="12">
    <location>
        <begin position="65"/>
        <end position="78"/>
    </location>
</feature>
<comment type="caution">
    <text evidence="15">The sequence shown here is derived from an EMBL/GenBank/DDBJ whole genome shotgun (WGS) entry which is preliminary data.</text>
</comment>
<dbReference type="Pfam" id="PF02163">
    <property type="entry name" value="Peptidase_M50"/>
    <property type="match status" value="2"/>
</dbReference>
<reference evidence="15" key="1">
    <citation type="submission" date="2022-10" db="EMBL/GenBank/DDBJ databases">
        <title>Comparative genomic analysis of Cohnella hashimotonis sp. nov., isolated from the International Space Station.</title>
        <authorList>
            <person name="Simpson A."/>
            <person name="Venkateswaran K."/>
        </authorList>
    </citation>
    <scope>NUCLEOTIDE SEQUENCE</scope>
    <source>
        <strain evidence="15">DSM 28161</strain>
    </source>
</reference>
<feature type="transmembrane region" description="Helical" evidence="13">
    <location>
        <begin position="246"/>
        <end position="276"/>
    </location>
</feature>
<name>A0A9X4KVD3_9BACL</name>
<comment type="similarity">
    <text evidence="3">Belongs to the peptidase M50B family.</text>
</comment>
<keyword evidence="5 13" id="KW-0812">Transmembrane</keyword>
<evidence type="ECO:0000256" key="6">
    <source>
        <dbReference type="ARBA" id="ARBA00022723"/>
    </source>
</evidence>
<keyword evidence="9 13" id="KW-1133">Transmembrane helix</keyword>
<evidence type="ECO:0000313" key="15">
    <source>
        <dbReference type="EMBL" id="MDG0808747.1"/>
    </source>
</evidence>
<dbReference type="CDD" id="cd06160">
    <property type="entry name" value="S2P-M50_like_2"/>
    <property type="match status" value="1"/>
</dbReference>
<proteinExistence type="inferred from homology"/>